<accession>A0A9W6TZ81</accession>
<gene>
    <name evidence="2" type="ORF">Pfra01_000346600</name>
</gene>
<protein>
    <submittedName>
        <fullName evidence="2">Unnamed protein product</fullName>
    </submittedName>
</protein>
<evidence type="ECO:0000313" key="3">
    <source>
        <dbReference type="Proteomes" id="UP001165121"/>
    </source>
</evidence>
<reference evidence="2" key="1">
    <citation type="submission" date="2023-04" db="EMBL/GenBank/DDBJ databases">
        <title>Phytophthora fragariaefolia NBRC 109709.</title>
        <authorList>
            <person name="Ichikawa N."/>
            <person name="Sato H."/>
            <person name="Tonouchi N."/>
        </authorList>
    </citation>
    <scope>NUCLEOTIDE SEQUENCE</scope>
    <source>
        <strain evidence="2">NBRC 109709</strain>
    </source>
</reference>
<comment type="caution">
    <text evidence="2">The sequence shown here is derived from an EMBL/GenBank/DDBJ whole genome shotgun (WGS) entry which is preliminary data.</text>
</comment>
<keyword evidence="3" id="KW-1185">Reference proteome</keyword>
<proteinExistence type="predicted"/>
<dbReference type="AlphaFoldDB" id="A0A9W6TZ81"/>
<evidence type="ECO:0000256" key="1">
    <source>
        <dbReference type="SAM" id="MobiDB-lite"/>
    </source>
</evidence>
<dbReference type="OrthoDB" id="128732at2759"/>
<feature type="compositionally biased region" description="Polar residues" evidence="1">
    <location>
        <begin position="1"/>
        <end position="14"/>
    </location>
</feature>
<dbReference type="Proteomes" id="UP001165121">
    <property type="component" value="Unassembled WGS sequence"/>
</dbReference>
<feature type="region of interest" description="Disordered" evidence="1">
    <location>
        <begin position="36"/>
        <end position="77"/>
    </location>
</feature>
<sequence>MINPNPDFQRQTTAELPAIADDGYVVQRSGRTKCDPRIGITIGDAADRKRAPWGSTEPPTRSVPDSNSGKRSKHSRQTTFQFFQRTEALGHYGVLTQEGSDDEETGVDTDAMSDISLNGYALAQSPVATQLEEEEGDHSMDSADDSPHAVFDAISREPEIEPDAASAATMRATSAVTNTSLKQTSLTAYVLQTEVIPANTSGTTLKDALGKLSYVPATPDSQQEFTIGAIHRPVDPAVSVSNILVAQFLDSFEGSEVTVEANGQCAMLVFFATTSNHSTRLLKNTDKVNEMAGVVKKGVHALLLANLRRDVDADLLDTVTVYHELYPHHTEFES</sequence>
<dbReference type="EMBL" id="BSXT01000265">
    <property type="protein sequence ID" value="GMF22865.1"/>
    <property type="molecule type" value="Genomic_DNA"/>
</dbReference>
<feature type="region of interest" description="Disordered" evidence="1">
    <location>
        <begin position="1"/>
        <end position="22"/>
    </location>
</feature>
<organism evidence="2 3">
    <name type="scientific">Phytophthora fragariaefolia</name>
    <dbReference type="NCBI Taxonomy" id="1490495"/>
    <lineage>
        <taxon>Eukaryota</taxon>
        <taxon>Sar</taxon>
        <taxon>Stramenopiles</taxon>
        <taxon>Oomycota</taxon>
        <taxon>Peronosporomycetes</taxon>
        <taxon>Peronosporales</taxon>
        <taxon>Peronosporaceae</taxon>
        <taxon>Phytophthora</taxon>
    </lineage>
</organism>
<evidence type="ECO:0000313" key="2">
    <source>
        <dbReference type="EMBL" id="GMF22865.1"/>
    </source>
</evidence>
<name>A0A9W6TZ81_9STRA</name>
<feature type="compositionally biased region" description="Polar residues" evidence="1">
    <location>
        <begin position="57"/>
        <end position="69"/>
    </location>
</feature>